<proteinExistence type="predicted"/>
<keyword evidence="2" id="KW-1185">Reference proteome</keyword>
<sequence>MASSSWNSYRDIFASGKVKMILGNVFLNQSPPSPCNYNGHYAFSSFPPVTTFVPRPSLRDKIHEQLTRERTQDDGQGPRIVVVWGLGGAGKSQLVRSYLQQHKHEYSASFWIEACRKETIERAFREIYHLLFKVTTDGDLKSEDAVLAVKNWFIEREGRWLFVFDGADGIDSMDANEEADDFVDIRHFIPDKPSIDVILTTRSSSAEGLTALEMVKVAEMKPREAAKLFKNCSKIDDKGGNEAAVKEIVEELGYFALAVSLSGTYVCNTPRLKLHLGKYLDEYQTRRKEILARKPNSLVHQYGESVLTTWETTFDAVTQKCIQTSKLLTLLGFINFDDIFIDLFVPTSQGNGYEQNGENGAVVAWYDRIFEGAKPDVHTIENNFEILQSYGLLQWKSDQSYTMHKLVHAWALDRLLIDDQRSFVLPSLRLLFNAISKAGHKPEARQRLVPHIMANFKAVSKANLEDSDREVAVRLFSTSGNFLYNAGHWVKAYSIQDFVYSETLKMWGDSNQQTISAMSNLASTLGDQGKLEEAAAMRKE</sequence>
<evidence type="ECO:0000313" key="2">
    <source>
        <dbReference type="Proteomes" id="UP000799755"/>
    </source>
</evidence>
<dbReference type="Proteomes" id="UP000799755">
    <property type="component" value="Unassembled WGS sequence"/>
</dbReference>
<organism evidence="1 2">
    <name type="scientific">Lindgomyces ingoldianus</name>
    <dbReference type="NCBI Taxonomy" id="673940"/>
    <lineage>
        <taxon>Eukaryota</taxon>
        <taxon>Fungi</taxon>
        <taxon>Dikarya</taxon>
        <taxon>Ascomycota</taxon>
        <taxon>Pezizomycotina</taxon>
        <taxon>Dothideomycetes</taxon>
        <taxon>Pleosporomycetidae</taxon>
        <taxon>Pleosporales</taxon>
        <taxon>Lindgomycetaceae</taxon>
        <taxon>Lindgomyces</taxon>
    </lineage>
</organism>
<evidence type="ECO:0000313" key="1">
    <source>
        <dbReference type="EMBL" id="KAF2475043.1"/>
    </source>
</evidence>
<protein>
    <submittedName>
        <fullName evidence="1">Uncharacterized protein</fullName>
    </submittedName>
</protein>
<gene>
    <name evidence="1" type="ORF">BDR25DRAFT_351526</name>
</gene>
<dbReference type="EMBL" id="MU003497">
    <property type="protein sequence ID" value="KAF2475043.1"/>
    <property type="molecule type" value="Genomic_DNA"/>
</dbReference>
<feature type="non-terminal residue" evidence="1">
    <location>
        <position position="540"/>
    </location>
</feature>
<reference evidence="1" key="1">
    <citation type="journal article" date="2020" name="Stud. Mycol.">
        <title>101 Dothideomycetes genomes: a test case for predicting lifestyles and emergence of pathogens.</title>
        <authorList>
            <person name="Haridas S."/>
            <person name="Albert R."/>
            <person name="Binder M."/>
            <person name="Bloem J."/>
            <person name="Labutti K."/>
            <person name="Salamov A."/>
            <person name="Andreopoulos B."/>
            <person name="Baker S."/>
            <person name="Barry K."/>
            <person name="Bills G."/>
            <person name="Bluhm B."/>
            <person name="Cannon C."/>
            <person name="Castanera R."/>
            <person name="Culley D."/>
            <person name="Daum C."/>
            <person name="Ezra D."/>
            <person name="Gonzalez J."/>
            <person name="Henrissat B."/>
            <person name="Kuo A."/>
            <person name="Liang C."/>
            <person name="Lipzen A."/>
            <person name="Lutzoni F."/>
            <person name="Magnuson J."/>
            <person name="Mondo S."/>
            <person name="Nolan M."/>
            <person name="Ohm R."/>
            <person name="Pangilinan J."/>
            <person name="Park H.-J."/>
            <person name="Ramirez L."/>
            <person name="Alfaro M."/>
            <person name="Sun H."/>
            <person name="Tritt A."/>
            <person name="Yoshinaga Y."/>
            <person name="Zwiers L.-H."/>
            <person name="Turgeon B."/>
            <person name="Goodwin S."/>
            <person name="Spatafora J."/>
            <person name="Crous P."/>
            <person name="Grigoriev I."/>
        </authorList>
    </citation>
    <scope>NUCLEOTIDE SEQUENCE</scope>
    <source>
        <strain evidence="1">ATCC 200398</strain>
    </source>
</reference>
<name>A0ACB6R8C6_9PLEO</name>
<accession>A0ACB6R8C6</accession>
<comment type="caution">
    <text evidence="1">The sequence shown here is derived from an EMBL/GenBank/DDBJ whole genome shotgun (WGS) entry which is preliminary data.</text>
</comment>